<proteinExistence type="predicted"/>
<feature type="region of interest" description="Disordered" evidence="1">
    <location>
        <begin position="60"/>
        <end position="105"/>
    </location>
</feature>
<dbReference type="Proteomes" id="UP000825438">
    <property type="component" value="Chromosome IV"/>
</dbReference>
<name>A0A8F2W3W3_CANAR</name>
<dbReference type="AlphaFoldDB" id="A0A8F2W3W3"/>
<sequence length="178" mass="20132">MRKRTIGITGVRHSQSNLDKHILHTNTHNNKMDRIELVTQPSSEKLTEEQVKQNTLHKLQHLVQETKEDEKGKEGEKQTKSPSPEVDADGFEIPPGKIPLDGNFSTSEVKEMIELAQEGGILDSDLDVKVVEKSALGNKVVVSEKEEEDERKKKQHDGETEEKDENQGNGEIEEEKEE</sequence>
<evidence type="ECO:0000256" key="1">
    <source>
        <dbReference type="SAM" id="MobiDB-lite"/>
    </source>
</evidence>
<dbReference type="EMBL" id="CP076752">
    <property type="protein sequence ID" value="QWW24770.1"/>
    <property type="molecule type" value="Genomic_DNA"/>
</dbReference>
<gene>
    <name evidence="2" type="ORF">CA7LBN_003627</name>
</gene>
<protein>
    <submittedName>
        <fullName evidence="2">Uncharacterized protein</fullName>
    </submittedName>
</protein>
<evidence type="ECO:0000313" key="2">
    <source>
        <dbReference type="EMBL" id="QWW24770.1"/>
    </source>
</evidence>
<feature type="region of interest" description="Disordered" evidence="1">
    <location>
        <begin position="134"/>
        <end position="178"/>
    </location>
</feature>
<reference evidence="2" key="1">
    <citation type="submission" date="2021-06" db="EMBL/GenBank/DDBJ databases">
        <title>Candida auris outbreak in lebanese hospital.</title>
        <authorList>
            <person name="Finianos M."/>
        </authorList>
    </citation>
    <scope>NUCLEOTIDE SEQUENCE</scope>
    <source>
        <strain evidence="2">CA7LBN</strain>
    </source>
</reference>
<feature type="compositionally biased region" description="Basic and acidic residues" evidence="1">
    <location>
        <begin position="64"/>
        <end position="79"/>
    </location>
</feature>
<organism evidence="2">
    <name type="scientific">Candidozyma auris</name>
    <name type="common">Yeast</name>
    <name type="synonym">Candida auris</name>
    <dbReference type="NCBI Taxonomy" id="498019"/>
    <lineage>
        <taxon>Eukaryota</taxon>
        <taxon>Fungi</taxon>
        <taxon>Dikarya</taxon>
        <taxon>Ascomycota</taxon>
        <taxon>Saccharomycotina</taxon>
        <taxon>Pichiomycetes</taxon>
        <taxon>Metschnikowiaceae</taxon>
        <taxon>Candidozyma</taxon>
    </lineage>
</organism>
<accession>A0A8F2W3W3</accession>